<dbReference type="Pfam" id="PF13426">
    <property type="entry name" value="PAS_9"/>
    <property type="match status" value="1"/>
</dbReference>
<dbReference type="SUPFAM" id="SSF55781">
    <property type="entry name" value="GAF domain-like"/>
    <property type="match status" value="1"/>
</dbReference>
<dbReference type="SMART" id="SM00091">
    <property type="entry name" value="PAS"/>
    <property type="match status" value="3"/>
</dbReference>
<evidence type="ECO:0000256" key="14">
    <source>
        <dbReference type="ARBA" id="ARBA00022991"/>
    </source>
</evidence>
<comment type="catalytic activity">
    <reaction evidence="1">
        <text>ATP + protein L-histidine = ADP + protein N-phospho-L-histidine.</text>
        <dbReference type="EC" id="2.7.13.3"/>
    </reaction>
</comment>
<dbReference type="InterPro" id="IPR011102">
    <property type="entry name" value="Sig_transdc_His_kinase_HWE"/>
</dbReference>
<keyword evidence="12 20" id="KW-0418">Kinase</keyword>
<evidence type="ECO:0000256" key="15">
    <source>
        <dbReference type="ARBA" id="ARBA00023026"/>
    </source>
</evidence>
<protein>
    <recommendedName>
        <fullName evidence="3">Blue-light-activated histidine kinase</fullName>
        <ecNumber evidence="2">2.7.13.3</ecNumber>
    </recommendedName>
</protein>
<dbReference type="GO" id="GO:0006355">
    <property type="term" value="P:regulation of DNA-templated transcription"/>
    <property type="evidence" value="ECO:0007669"/>
    <property type="project" value="InterPro"/>
</dbReference>
<keyword evidence="4" id="KW-0600">Photoreceptor protein</keyword>
<dbReference type="Proteomes" id="UP000237511">
    <property type="component" value="Unassembled WGS sequence"/>
</dbReference>
<dbReference type="Gene3D" id="3.30.565.10">
    <property type="entry name" value="Histidine kinase-like ATPase, C-terminal domain"/>
    <property type="match status" value="1"/>
</dbReference>
<dbReference type="GO" id="GO:0005524">
    <property type="term" value="F:ATP binding"/>
    <property type="evidence" value="ECO:0007669"/>
    <property type="project" value="UniProtKB-KW"/>
</dbReference>
<keyword evidence="11" id="KW-0547">Nucleotide-binding</keyword>
<gene>
    <name evidence="20" type="ORF">ATY31_09090</name>
</gene>
<dbReference type="Gene3D" id="2.10.70.100">
    <property type="match status" value="1"/>
</dbReference>
<comment type="caution">
    <text evidence="20">The sequence shown here is derived from an EMBL/GenBank/DDBJ whole genome shotgun (WGS) entry which is preliminary data.</text>
</comment>
<dbReference type="AlphaFoldDB" id="A0A2S3YSI2"/>
<evidence type="ECO:0000256" key="6">
    <source>
        <dbReference type="ARBA" id="ARBA00022606"/>
    </source>
</evidence>
<evidence type="ECO:0000256" key="13">
    <source>
        <dbReference type="ARBA" id="ARBA00022840"/>
    </source>
</evidence>
<sequence length="913" mass="100437">MCSAETLPKFDLGDLSVLGSPDFRAALDALAVAVYITDADGFITYCNPAAASLAGRQPVLGQDRWCISWKLRHPDGTPLPHDECPMAMALKGRQPIRGQELVAVRPDGSTALLLPHPTPIFDKSGELAGAVNLLVDITERKSAEKDSRYLAAIVESSDDAIVAKDLNGIITSWNKGAERLFGYLADEVVGKSITILMPPGYENEEPNILRRIRSGERIDHYQTIRRRKDGRLIDISLTVSPVRDAYGRIIGASKIARDITEQRRSAAALAARLREQGALYRLTERLHRAQDISEVYEAALDAIQGALCCHRASILIFDSSATDSSAKMHFVAWRGLSPEYRTAVDGHSPWTGDERDPQPIFLEDVAQAEAVATLRPVIEAEGIHALGFIPLVADGRLVGKFMTYYDQPHAFTDNEVDVALTIARQLGFSIQRMRADEARRLAEEQLRRNEASERARAAELMAIMEAVPASIWIARAPDCRVISGNRAAYELLRQAPDSNLSLSAPTSERPDNFRVFSLGKMLSPEELPVQRAARGEVVPNFEEEIRFEDGTSRYLFGNATPLRDTAGEVVGAVAASVDITARKQAEEALQESERRLQIALGAGRMGAWEWNIATGKVIWSPGLEALHQLEPGTFGGTFEDFKRDIHPDDLLLVELEIARAMETREDYHVVYRIRLPDGRIRWMEAFGQFSPQGAAKPGKLAGVCMDITERKEAEAQRNLLVAELSHRVKNTLAIVSSIARQSFSVSPEMHEAHRSFDARIRALAQTHTRLAEASWSGVSLETVLLDELAPYHDDGRNNVTLSGPPMMLPPKYALTLGMAAHELATNAAKHGALSVKTGGVGIEWSADRETDRLHIRWSESGGPAVLAPKRNGFGRLLLERVLASDLGGEVKLQFAPQGLVCMIDIPYPREPSP</sequence>
<keyword evidence="7" id="KW-0285">Flavoprotein</keyword>
<feature type="domain" description="PAS" evidence="18">
    <location>
        <begin position="146"/>
        <end position="215"/>
    </location>
</feature>
<dbReference type="InterPro" id="IPR001610">
    <property type="entry name" value="PAC"/>
</dbReference>
<keyword evidence="10" id="KW-0677">Repeat</keyword>
<feature type="domain" description="PAS" evidence="18">
    <location>
        <begin position="19"/>
        <end position="58"/>
    </location>
</feature>
<keyword evidence="8" id="KW-0288">FMN</keyword>
<organism evidence="20 21">
    <name type="scientific">Sinorhizobium americanum</name>
    <dbReference type="NCBI Taxonomy" id="194963"/>
    <lineage>
        <taxon>Bacteria</taxon>
        <taxon>Pseudomonadati</taxon>
        <taxon>Pseudomonadota</taxon>
        <taxon>Alphaproteobacteria</taxon>
        <taxon>Hyphomicrobiales</taxon>
        <taxon>Rhizobiaceae</taxon>
        <taxon>Sinorhizobium/Ensifer group</taxon>
        <taxon>Sinorhizobium</taxon>
    </lineage>
</organism>
<keyword evidence="13" id="KW-0067">ATP-binding</keyword>
<evidence type="ECO:0000259" key="19">
    <source>
        <dbReference type="PROSITE" id="PS50113"/>
    </source>
</evidence>
<dbReference type="InterPro" id="IPR035965">
    <property type="entry name" value="PAS-like_dom_sf"/>
</dbReference>
<evidence type="ECO:0000256" key="7">
    <source>
        <dbReference type="ARBA" id="ARBA00022630"/>
    </source>
</evidence>
<dbReference type="CDD" id="cd00130">
    <property type="entry name" value="PAS"/>
    <property type="match status" value="3"/>
</dbReference>
<keyword evidence="5" id="KW-0597">Phosphoprotein</keyword>
<evidence type="ECO:0000256" key="5">
    <source>
        <dbReference type="ARBA" id="ARBA00022553"/>
    </source>
</evidence>
<keyword evidence="6" id="KW-0716">Sensory transduction</keyword>
<dbReference type="RefSeq" id="WP_097524695.1">
    <property type="nucleotide sequence ID" value="NZ_LODU01000012.1"/>
</dbReference>
<dbReference type="InterPro" id="IPR013655">
    <property type="entry name" value="PAS_fold_3"/>
</dbReference>
<keyword evidence="16" id="KW-0675">Receptor</keyword>
<feature type="domain" description="PAC" evidence="19">
    <location>
        <begin position="667"/>
        <end position="719"/>
    </location>
</feature>
<dbReference type="Pfam" id="PF00989">
    <property type="entry name" value="PAS"/>
    <property type="match status" value="1"/>
</dbReference>
<dbReference type="SMART" id="SM00911">
    <property type="entry name" value="HWE_HK"/>
    <property type="match status" value="1"/>
</dbReference>
<evidence type="ECO:0000256" key="11">
    <source>
        <dbReference type="ARBA" id="ARBA00022741"/>
    </source>
</evidence>
<evidence type="ECO:0000256" key="17">
    <source>
        <dbReference type="SAM" id="Coils"/>
    </source>
</evidence>
<keyword evidence="17" id="KW-0175">Coiled coil</keyword>
<dbReference type="InterPro" id="IPR000700">
    <property type="entry name" value="PAS-assoc_C"/>
</dbReference>
<evidence type="ECO:0000256" key="2">
    <source>
        <dbReference type="ARBA" id="ARBA00012438"/>
    </source>
</evidence>
<dbReference type="PANTHER" id="PTHR41523">
    <property type="entry name" value="TWO-COMPONENT SYSTEM SENSOR PROTEIN"/>
    <property type="match status" value="1"/>
</dbReference>
<dbReference type="InterPro" id="IPR003018">
    <property type="entry name" value="GAF"/>
</dbReference>
<evidence type="ECO:0000256" key="12">
    <source>
        <dbReference type="ARBA" id="ARBA00022777"/>
    </source>
</evidence>
<evidence type="ECO:0000256" key="1">
    <source>
        <dbReference type="ARBA" id="ARBA00000085"/>
    </source>
</evidence>
<evidence type="ECO:0000313" key="21">
    <source>
        <dbReference type="Proteomes" id="UP000237511"/>
    </source>
</evidence>
<keyword evidence="14" id="KW-0157">Chromophore</keyword>
<dbReference type="GO" id="GO:0004673">
    <property type="term" value="F:protein histidine kinase activity"/>
    <property type="evidence" value="ECO:0007669"/>
    <property type="project" value="UniProtKB-EC"/>
</dbReference>
<dbReference type="Pfam" id="PF08447">
    <property type="entry name" value="PAS_3"/>
    <property type="match status" value="1"/>
</dbReference>
<name>A0A2S3YSI2_9HYPH</name>
<reference evidence="20 21" key="1">
    <citation type="journal article" date="2014" name="Syst. Appl. Microbiol.">
        <title>Microsymbionts of Phaseolus vulgaris in acid and alkaline soils of Mexico.</title>
        <authorList>
            <person name="Verastegui-Valdes M.M."/>
            <person name="Zhang Y.J."/>
            <person name="Rivera-Orduna F.N."/>
            <person name="Cheng H.P."/>
            <person name="Sui X.H."/>
            <person name="Wang E.T."/>
        </authorList>
    </citation>
    <scope>NUCLEOTIDE SEQUENCE [LARGE SCALE GENOMIC DNA]</scope>
    <source>
        <strain evidence="20 21">FG01</strain>
    </source>
</reference>
<dbReference type="InterPro" id="IPR036890">
    <property type="entry name" value="HATPase_C_sf"/>
</dbReference>
<dbReference type="Gene3D" id="3.30.450.40">
    <property type="match status" value="1"/>
</dbReference>
<accession>A0A2S3YSI2</accession>
<dbReference type="PROSITE" id="PS50113">
    <property type="entry name" value="PAC"/>
    <property type="match status" value="4"/>
</dbReference>
<dbReference type="InterPro" id="IPR013656">
    <property type="entry name" value="PAS_4"/>
</dbReference>
<dbReference type="InterPro" id="IPR013767">
    <property type="entry name" value="PAS_fold"/>
</dbReference>
<dbReference type="InterPro" id="IPR029016">
    <property type="entry name" value="GAF-like_dom_sf"/>
</dbReference>
<evidence type="ECO:0000256" key="3">
    <source>
        <dbReference type="ARBA" id="ARBA00021740"/>
    </source>
</evidence>
<feature type="domain" description="PAC" evidence="19">
    <location>
        <begin position="217"/>
        <end position="271"/>
    </location>
</feature>
<dbReference type="SUPFAM" id="SSF55785">
    <property type="entry name" value="PYP-like sensor domain (PAS domain)"/>
    <property type="match status" value="4"/>
</dbReference>
<keyword evidence="9" id="KW-0808">Transferase</keyword>
<feature type="domain" description="PAC" evidence="19">
    <location>
        <begin position="539"/>
        <end position="591"/>
    </location>
</feature>
<proteinExistence type="predicted"/>
<dbReference type="EMBL" id="LODU01000012">
    <property type="protein sequence ID" value="POH34588.1"/>
    <property type="molecule type" value="Genomic_DNA"/>
</dbReference>
<dbReference type="NCBIfam" id="TIGR00229">
    <property type="entry name" value="sensory_box"/>
    <property type="match status" value="4"/>
</dbReference>
<keyword evidence="15" id="KW-0843">Virulence</keyword>
<evidence type="ECO:0000256" key="10">
    <source>
        <dbReference type="ARBA" id="ARBA00022737"/>
    </source>
</evidence>
<dbReference type="Gene3D" id="3.30.450.20">
    <property type="entry name" value="PAS domain"/>
    <property type="match status" value="4"/>
</dbReference>
<dbReference type="EC" id="2.7.13.3" evidence="2"/>
<dbReference type="InterPro" id="IPR000014">
    <property type="entry name" value="PAS"/>
</dbReference>
<dbReference type="PROSITE" id="PS50112">
    <property type="entry name" value="PAS"/>
    <property type="match status" value="2"/>
</dbReference>
<dbReference type="Pfam" id="PF08448">
    <property type="entry name" value="PAS_4"/>
    <property type="match status" value="1"/>
</dbReference>
<evidence type="ECO:0000256" key="9">
    <source>
        <dbReference type="ARBA" id="ARBA00022679"/>
    </source>
</evidence>
<evidence type="ECO:0000256" key="8">
    <source>
        <dbReference type="ARBA" id="ARBA00022643"/>
    </source>
</evidence>
<dbReference type="SMART" id="SM00065">
    <property type="entry name" value="GAF"/>
    <property type="match status" value="1"/>
</dbReference>
<dbReference type="Pfam" id="PF13185">
    <property type="entry name" value="GAF_2"/>
    <property type="match status" value="1"/>
</dbReference>
<dbReference type="Pfam" id="PF07536">
    <property type="entry name" value="HWE_HK"/>
    <property type="match status" value="1"/>
</dbReference>
<evidence type="ECO:0000256" key="4">
    <source>
        <dbReference type="ARBA" id="ARBA00022543"/>
    </source>
</evidence>
<evidence type="ECO:0000259" key="18">
    <source>
        <dbReference type="PROSITE" id="PS50112"/>
    </source>
</evidence>
<feature type="domain" description="PAC" evidence="19">
    <location>
        <begin position="97"/>
        <end position="149"/>
    </location>
</feature>
<evidence type="ECO:0000256" key="16">
    <source>
        <dbReference type="ARBA" id="ARBA00023170"/>
    </source>
</evidence>
<feature type="coiled-coil region" evidence="17">
    <location>
        <begin position="434"/>
        <end position="461"/>
    </location>
</feature>
<dbReference type="SMART" id="SM00086">
    <property type="entry name" value="PAC"/>
    <property type="match status" value="4"/>
</dbReference>
<dbReference type="PANTHER" id="PTHR41523:SF8">
    <property type="entry name" value="ETHYLENE RESPONSE SENSOR PROTEIN"/>
    <property type="match status" value="1"/>
</dbReference>
<evidence type="ECO:0000313" key="20">
    <source>
        <dbReference type="EMBL" id="POH34588.1"/>
    </source>
</evidence>
<dbReference type="GO" id="GO:0009881">
    <property type="term" value="F:photoreceptor activity"/>
    <property type="evidence" value="ECO:0007669"/>
    <property type="project" value="UniProtKB-KW"/>
</dbReference>